<feature type="chain" id="PRO_5012033576" evidence="3">
    <location>
        <begin position="20"/>
        <end position="219"/>
    </location>
</feature>
<dbReference type="OrthoDB" id="660555at2759"/>
<evidence type="ECO:0000256" key="3">
    <source>
        <dbReference type="SAM" id="SignalP"/>
    </source>
</evidence>
<sequence length="219" mass="25435">MKLVLKALSFATVFLTAKASICNKFEDFLNETNDLLHLGCEDDASSLYFRTSNEVLLRVNDFPEIESFRSSLRYLEFREADVNQDIVDLICSFKNLQELVMQECDFDKNINWSCFENFKDLTHINIWDYGVNKMNQFPDAFYSLTSLKSLHIQAQNIPSLSDKIKNLKNLTTLLLDDNSIQEIPKGFCELKNLKKIDLTSNEIRELPDFINKLINLEIL</sequence>
<name>A0A1Y1XLI2_9FUNG</name>
<dbReference type="EMBL" id="MCFG01000019">
    <property type="protein sequence ID" value="ORX86581.1"/>
    <property type="molecule type" value="Genomic_DNA"/>
</dbReference>
<reference evidence="5 6" key="2">
    <citation type="submission" date="2016-08" db="EMBL/GenBank/DDBJ databases">
        <title>Pervasive Adenine N6-methylation of Active Genes in Fungi.</title>
        <authorList>
            <consortium name="DOE Joint Genome Institute"/>
            <person name="Mondo S.J."/>
            <person name="Dannebaum R.O."/>
            <person name="Kuo R.C."/>
            <person name="Labutti K."/>
            <person name="Haridas S."/>
            <person name="Kuo A."/>
            <person name="Salamov A."/>
            <person name="Ahrendt S.R."/>
            <person name="Lipzen A."/>
            <person name="Sullivan W."/>
            <person name="Andreopoulos W.B."/>
            <person name="Clum A."/>
            <person name="Lindquist E."/>
            <person name="Daum C."/>
            <person name="Ramamoorthy G.K."/>
            <person name="Gryganskyi A."/>
            <person name="Culley D."/>
            <person name="Magnuson J.K."/>
            <person name="James T.Y."/>
            <person name="O'Malley M.A."/>
            <person name="Stajich J.E."/>
            <person name="Spatafora J.W."/>
            <person name="Visel A."/>
            <person name="Grigoriev I.V."/>
        </authorList>
    </citation>
    <scope>NUCLEOTIDE SEQUENCE [LARGE SCALE GENOMIC DNA]</scope>
    <source>
        <strain evidence="5 6">S4</strain>
    </source>
</reference>
<dbReference type="Gene3D" id="3.80.10.10">
    <property type="entry name" value="Ribonuclease Inhibitor"/>
    <property type="match status" value="1"/>
</dbReference>
<dbReference type="PANTHER" id="PTHR48051:SF1">
    <property type="entry name" value="RAS SUPPRESSOR PROTEIN 1"/>
    <property type="match status" value="1"/>
</dbReference>
<evidence type="ECO:0000313" key="5">
    <source>
        <dbReference type="EMBL" id="ORX86581.1"/>
    </source>
</evidence>
<keyword evidence="6" id="KW-1185">Reference proteome</keyword>
<dbReference type="PROSITE" id="PS51450">
    <property type="entry name" value="LRR"/>
    <property type="match status" value="2"/>
</dbReference>
<proteinExistence type="predicted"/>
<evidence type="ECO:0000256" key="2">
    <source>
        <dbReference type="ARBA" id="ARBA00022737"/>
    </source>
</evidence>
<accession>A0A1Y1XLI2</accession>
<dbReference type="SMART" id="SM00369">
    <property type="entry name" value="LRR_TYP"/>
    <property type="match status" value="2"/>
</dbReference>
<evidence type="ECO:0000259" key="4">
    <source>
        <dbReference type="Pfam" id="PF23598"/>
    </source>
</evidence>
<dbReference type="InterPro" id="IPR001611">
    <property type="entry name" value="Leu-rich_rpt"/>
</dbReference>
<dbReference type="SUPFAM" id="SSF52058">
    <property type="entry name" value="L domain-like"/>
    <property type="match status" value="1"/>
</dbReference>
<organism evidence="5 6">
    <name type="scientific">Anaeromyces robustus</name>
    <dbReference type="NCBI Taxonomy" id="1754192"/>
    <lineage>
        <taxon>Eukaryota</taxon>
        <taxon>Fungi</taxon>
        <taxon>Fungi incertae sedis</taxon>
        <taxon>Chytridiomycota</taxon>
        <taxon>Chytridiomycota incertae sedis</taxon>
        <taxon>Neocallimastigomycetes</taxon>
        <taxon>Neocallimastigales</taxon>
        <taxon>Neocallimastigaceae</taxon>
        <taxon>Anaeromyces</taxon>
    </lineage>
</organism>
<reference evidence="5 6" key="1">
    <citation type="submission" date="2016-08" db="EMBL/GenBank/DDBJ databases">
        <title>A Parts List for Fungal Cellulosomes Revealed by Comparative Genomics.</title>
        <authorList>
            <consortium name="DOE Joint Genome Institute"/>
            <person name="Haitjema C.H."/>
            <person name="Gilmore S.P."/>
            <person name="Henske J.K."/>
            <person name="Solomon K.V."/>
            <person name="De Groot R."/>
            <person name="Kuo A."/>
            <person name="Mondo S.J."/>
            <person name="Salamov A.A."/>
            <person name="Labutti K."/>
            <person name="Zhao Z."/>
            <person name="Chiniquy J."/>
            <person name="Barry K."/>
            <person name="Brewer H.M."/>
            <person name="Purvine S.O."/>
            <person name="Wright A.T."/>
            <person name="Boxma B."/>
            <person name="Van Alen T."/>
            <person name="Hackstein J.H."/>
            <person name="Baker S.E."/>
            <person name="Grigoriev I.V."/>
            <person name="O'Malley M.A."/>
        </authorList>
    </citation>
    <scope>NUCLEOTIDE SEQUENCE [LARGE SCALE GENOMIC DNA]</scope>
    <source>
        <strain evidence="5 6">S4</strain>
    </source>
</reference>
<dbReference type="InterPro" id="IPR003591">
    <property type="entry name" value="Leu-rich_rpt_typical-subtyp"/>
</dbReference>
<keyword evidence="3" id="KW-0732">Signal</keyword>
<dbReference type="InterPro" id="IPR032675">
    <property type="entry name" value="LRR_dom_sf"/>
</dbReference>
<feature type="signal peptide" evidence="3">
    <location>
        <begin position="1"/>
        <end position="19"/>
    </location>
</feature>
<keyword evidence="1" id="KW-0433">Leucine-rich repeat</keyword>
<dbReference type="Pfam" id="PF23598">
    <property type="entry name" value="LRR_14"/>
    <property type="match status" value="1"/>
</dbReference>
<dbReference type="Proteomes" id="UP000193944">
    <property type="component" value="Unassembled WGS sequence"/>
</dbReference>
<keyword evidence="2" id="KW-0677">Repeat</keyword>
<protein>
    <submittedName>
        <fullName evidence="5">L domain-like protein</fullName>
    </submittedName>
</protein>
<comment type="caution">
    <text evidence="5">The sequence shown here is derived from an EMBL/GenBank/DDBJ whole genome shotgun (WGS) entry which is preliminary data.</text>
</comment>
<evidence type="ECO:0000313" key="6">
    <source>
        <dbReference type="Proteomes" id="UP000193944"/>
    </source>
</evidence>
<evidence type="ECO:0000256" key="1">
    <source>
        <dbReference type="ARBA" id="ARBA00022614"/>
    </source>
</evidence>
<gene>
    <name evidence="5" type="ORF">BCR32DRAFT_39726</name>
</gene>
<dbReference type="InterPro" id="IPR055414">
    <property type="entry name" value="LRR_R13L4/SHOC2-like"/>
</dbReference>
<feature type="domain" description="Disease resistance R13L4/SHOC-2-like LRR" evidence="4">
    <location>
        <begin position="142"/>
        <end position="219"/>
    </location>
</feature>
<dbReference type="GO" id="GO:0005737">
    <property type="term" value="C:cytoplasm"/>
    <property type="evidence" value="ECO:0007669"/>
    <property type="project" value="TreeGrafter"/>
</dbReference>
<dbReference type="InterPro" id="IPR050216">
    <property type="entry name" value="LRR_domain-containing"/>
</dbReference>
<dbReference type="AlphaFoldDB" id="A0A1Y1XLI2"/>
<dbReference type="STRING" id="1754192.A0A1Y1XLI2"/>
<dbReference type="PANTHER" id="PTHR48051">
    <property type="match status" value="1"/>
</dbReference>